<evidence type="ECO:0000256" key="4">
    <source>
        <dbReference type="ARBA" id="ARBA00023136"/>
    </source>
</evidence>
<comment type="subcellular location">
    <subcellularLocation>
        <location evidence="1">Membrane</location>
        <topology evidence="1">Multi-pass membrane protein</topology>
    </subcellularLocation>
</comment>
<feature type="transmembrane region" description="Helical" evidence="6">
    <location>
        <begin position="55"/>
        <end position="75"/>
    </location>
</feature>
<evidence type="ECO:0000313" key="9">
    <source>
        <dbReference type="Proteomes" id="UP000275777"/>
    </source>
</evidence>
<dbReference type="GO" id="GO:0016874">
    <property type="term" value="F:ligase activity"/>
    <property type="evidence" value="ECO:0007669"/>
    <property type="project" value="UniProtKB-KW"/>
</dbReference>
<feature type="transmembrane region" description="Helical" evidence="6">
    <location>
        <begin position="324"/>
        <end position="343"/>
    </location>
</feature>
<name>A0A447TH53_CHRVL</name>
<reference evidence="8 9" key="1">
    <citation type="submission" date="2018-12" db="EMBL/GenBank/DDBJ databases">
        <authorList>
            <consortium name="Pathogen Informatics"/>
        </authorList>
    </citation>
    <scope>NUCLEOTIDE SEQUENCE [LARGE SCALE GENOMIC DNA]</scope>
    <source>
        <strain evidence="8 9">NCTC9695</strain>
    </source>
</reference>
<feature type="transmembrane region" description="Helical" evidence="6">
    <location>
        <begin position="183"/>
        <end position="201"/>
    </location>
</feature>
<dbReference type="GO" id="GO:0016020">
    <property type="term" value="C:membrane"/>
    <property type="evidence" value="ECO:0007669"/>
    <property type="project" value="UniProtKB-SubCell"/>
</dbReference>
<keyword evidence="3 6" id="KW-1133">Transmembrane helix</keyword>
<dbReference type="Proteomes" id="UP000275777">
    <property type="component" value="Chromosome"/>
</dbReference>
<feature type="transmembrane region" description="Helical" evidence="6">
    <location>
        <begin position="148"/>
        <end position="177"/>
    </location>
</feature>
<keyword evidence="2 6" id="KW-0812">Transmembrane</keyword>
<proteinExistence type="predicted"/>
<organism evidence="8 9">
    <name type="scientific">Chromobacterium violaceum</name>
    <dbReference type="NCBI Taxonomy" id="536"/>
    <lineage>
        <taxon>Bacteria</taxon>
        <taxon>Pseudomonadati</taxon>
        <taxon>Pseudomonadota</taxon>
        <taxon>Betaproteobacteria</taxon>
        <taxon>Neisseriales</taxon>
        <taxon>Chromobacteriaceae</taxon>
        <taxon>Chromobacterium</taxon>
    </lineage>
</organism>
<evidence type="ECO:0000256" key="3">
    <source>
        <dbReference type="ARBA" id="ARBA00022989"/>
    </source>
</evidence>
<feature type="transmembrane region" description="Helical" evidence="6">
    <location>
        <begin position="300"/>
        <end position="318"/>
    </location>
</feature>
<dbReference type="EMBL" id="LR134182">
    <property type="protein sequence ID" value="VEB44147.1"/>
    <property type="molecule type" value="Genomic_DNA"/>
</dbReference>
<evidence type="ECO:0000256" key="2">
    <source>
        <dbReference type="ARBA" id="ARBA00022692"/>
    </source>
</evidence>
<accession>A0A447TH53</accession>
<feature type="transmembrane region" description="Helical" evidence="6">
    <location>
        <begin position="118"/>
        <end position="136"/>
    </location>
</feature>
<evidence type="ECO:0000256" key="1">
    <source>
        <dbReference type="ARBA" id="ARBA00004141"/>
    </source>
</evidence>
<evidence type="ECO:0000259" key="7">
    <source>
        <dbReference type="Pfam" id="PF04932"/>
    </source>
</evidence>
<gene>
    <name evidence="8" type="ORF">NCTC9695_04622</name>
</gene>
<feature type="region of interest" description="Disordered" evidence="5">
    <location>
        <begin position="357"/>
        <end position="388"/>
    </location>
</feature>
<evidence type="ECO:0000256" key="5">
    <source>
        <dbReference type="SAM" id="MobiDB-lite"/>
    </source>
</evidence>
<keyword evidence="8" id="KW-0436">Ligase</keyword>
<feature type="domain" description="O-antigen ligase-related" evidence="7">
    <location>
        <begin position="148"/>
        <end position="276"/>
    </location>
</feature>
<evidence type="ECO:0000256" key="6">
    <source>
        <dbReference type="SAM" id="Phobius"/>
    </source>
</evidence>
<keyword evidence="4 6" id="KW-0472">Membrane</keyword>
<dbReference type="AlphaFoldDB" id="A0A447TH53"/>
<dbReference type="Pfam" id="PF04932">
    <property type="entry name" value="Wzy_C"/>
    <property type="match status" value="1"/>
</dbReference>
<sequence length="388" mass="42963">MRWLMLYSLLPLMVGQAVIQADGNGPVNWARWMLNLSTLFLAPLLLDDEAARDRLIAMLLLGMLAMLSLSIAYFIKDRDANTFIPVLEKLHYAHPEAVKDIFSANFTRMASPWVHPNLTGGALVLFLPLAYFYALAERGWRRLLGGAVALLGTAGLLFSISRGAIVSLALVLLWLSWLRAPHAGRIIGLAAALGVALVLFYPPLQERLSTIFSASNASTEVRIDEYRHFPEAMRRYPLGIGFKVEPPPPNTGLLGISNLWLNYIYKTGIPGMLLFAAVTSAWWRETRPRSRLDRLSRERALWLGSGAGVLAALLTGFFDHYYSFTMVLVGLFWLMASLNLQAARRLAARGDPMLVAPTRQPGREVSPPAGQGARRDRTCTAYAPPHLP</sequence>
<dbReference type="InterPro" id="IPR007016">
    <property type="entry name" value="O-antigen_ligase-rel_domated"/>
</dbReference>
<dbReference type="InterPro" id="IPR051533">
    <property type="entry name" value="WaaL-like"/>
</dbReference>
<dbReference type="PANTHER" id="PTHR37422">
    <property type="entry name" value="TEICHURONIC ACID BIOSYNTHESIS PROTEIN TUAE"/>
    <property type="match status" value="1"/>
</dbReference>
<protein>
    <submittedName>
        <fullName evidence="8">Lipid A core - O-antigen ligase and related enzymes</fullName>
    </submittedName>
</protein>
<evidence type="ECO:0000313" key="8">
    <source>
        <dbReference type="EMBL" id="VEB44147.1"/>
    </source>
</evidence>
<dbReference type="PANTHER" id="PTHR37422:SF23">
    <property type="entry name" value="TEICHURONIC ACID BIOSYNTHESIS PROTEIN TUAE"/>
    <property type="match status" value="1"/>
</dbReference>